<sequence length="660" mass="72333">MKKIMLMAAIVLSALLSSLSAQILNPVRWEVSSEMTSPTEGVIRYSATIEPGWHLYGTTLPDGGPKATSVSYDRMEGVELVGELVPSQAPVEKIDMTFNLKLNWWEGDVVLSQKFRLKDGSKGYAVAGVITFQGCNDGSCIPPTREPFEVVSEGFAGETAAEVEPAQNNEVSVASSEASSSAVDWWKPVVFPDNGETTSQNIADSSWWYIFIWGFVGGLVALLTPCVWPMIPLTVSFFLKKNNNRAKSIRDALIYGGGIIVIYLGLGLAITMIFGASKLNDLATNAVFNLAFFLLLLVFAISFFGAFDIKLPSKWSNGVDSKAERTTGLISIFFMAFTLVLVSFSCTGPIIGTLLVEAASVGNIAGPAVGMGAFALALAIPFTLFAIFPSWLKEMPRSGGWLNSVKVVLGFLELALSLKFLSVADLAYGWGILDREVFVSLWVVIFILLGLYLLGKLQFSHDSPSDYVSIPRFFMALVSLSFAVYLVPGLWGAPLKSVSAFVPPLYTQDFNLYAGGDFKEFDDYDEGMRYAAENGRPVLIDFSGYGCVNCRKMEGAVFDTEVISGIIRDNFVLIKLMVDDKTDLATPVTVNENGKDVRLVTVGDKWSYLQRSKFAANSQPYYVMLDNDGNVIEQPYYYDENVEKFGEWLGRGIKNYSDGK</sequence>
<feature type="transmembrane region" description="Helical" evidence="7">
    <location>
        <begin position="408"/>
        <end position="431"/>
    </location>
</feature>
<evidence type="ECO:0000256" key="6">
    <source>
        <dbReference type="ARBA" id="ARBA00023136"/>
    </source>
</evidence>
<dbReference type="GeneID" id="93423983"/>
<feature type="signal peptide" evidence="8">
    <location>
        <begin position="1"/>
        <end position="23"/>
    </location>
</feature>
<feature type="domain" description="Thioredoxin" evidence="9">
    <location>
        <begin position="489"/>
        <end position="654"/>
    </location>
</feature>
<proteinExistence type="predicted"/>
<dbReference type="PROSITE" id="PS51352">
    <property type="entry name" value="THIOREDOXIN_2"/>
    <property type="match status" value="1"/>
</dbReference>
<keyword evidence="11" id="KW-1185">Reference proteome</keyword>
<evidence type="ECO:0000256" key="1">
    <source>
        <dbReference type="ARBA" id="ARBA00004651"/>
    </source>
</evidence>
<evidence type="ECO:0000256" key="2">
    <source>
        <dbReference type="ARBA" id="ARBA00022475"/>
    </source>
</evidence>
<evidence type="ECO:0000256" key="7">
    <source>
        <dbReference type="SAM" id="Phobius"/>
    </source>
</evidence>
<comment type="subcellular location">
    <subcellularLocation>
        <location evidence="1">Cell membrane</location>
        <topology evidence="1">Multi-pass membrane protein</topology>
    </subcellularLocation>
</comment>
<organism evidence="10 11">
    <name type="scientific">Paramuribaculum intestinale</name>
    <dbReference type="NCBI Taxonomy" id="2094151"/>
    <lineage>
        <taxon>Bacteria</taxon>
        <taxon>Pseudomonadati</taxon>
        <taxon>Bacteroidota</taxon>
        <taxon>Bacteroidia</taxon>
        <taxon>Bacteroidales</taxon>
        <taxon>Muribaculaceae</taxon>
        <taxon>Paramuribaculum</taxon>
    </lineage>
</organism>
<reference evidence="11" key="1">
    <citation type="submission" date="2018-02" db="EMBL/GenBank/DDBJ databases">
        <authorList>
            <person name="Clavel T."/>
            <person name="Strowig T."/>
        </authorList>
    </citation>
    <scope>NUCLEOTIDE SEQUENCE [LARGE SCALE GENOMIC DNA]</scope>
    <source>
        <strain evidence="11">DSM 100764</strain>
    </source>
</reference>
<dbReference type="GO" id="GO:0017004">
    <property type="term" value="P:cytochrome complex assembly"/>
    <property type="evidence" value="ECO:0007669"/>
    <property type="project" value="UniProtKB-KW"/>
</dbReference>
<dbReference type="Pfam" id="PF11412">
    <property type="entry name" value="DsbD_N"/>
    <property type="match status" value="1"/>
</dbReference>
<dbReference type="Gene3D" id="3.40.30.10">
    <property type="entry name" value="Glutaredoxin"/>
    <property type="match status" value="1"/>
</dbReference>
<feature type="transmembrane region" description="Helical" evidence="7">
    <location>
        <begin position="474"/>
        <end position="493"/>
    </location>
</feature>
<dbReference type="AlphaFoldDB" id="A0A2V1IP41"/>
<evidence type="ECO:0000313" key="11">
    <source>
        <dbReference type="Proteomes" id="UP000244925"/>
    </source>
</evidence>
<dbReference type="GO" id="GO:0045454">
    <property type="term" value="P:cell redox homeostasis"/>
    <property type="evidence" value="ECO:0007669"/>
    <property type="project" value="TreeGrafter"/>
</dbReference>
<evidence type="ECO:0000313" key="10">
    <source>
        <dbReference type="EMBL" id="PWB05957.1"/>
    </source>
</evidence>
<dbReference type="InterPro" id="IPR036249">
    <property type="entry name" value="Thioredoxin-like_sf"/>
</dbReference>
<feature type="transmembrane region" description="Helical" evidence="7">
    <location>
        <begin position="252"/>
        <end position="274"/>
    </location>
</feature>
<evidence type="ECO:0000256" key="8">
    <source>
        <dbReference type="SAM" id="SignalP"/>
    </source>
</evidence>
<dbReference type="InterPro" id="IPR028250">
    <property type="entry name" value="DsbDN"/>
</dbReference>
<dbReference type="Proteomes" id="UP000244925">
    <property type="component" value="Unassembled WGS sequence"/>
</dbReference>
<feature type="transmembrane region" description="Helical" evidence="7">
    <location>
        <begin position="286"/>
        <end position="307"/>
    </location>
</feature>
<feature type="transmembrane region" description="Helical" evidence="7">
    <location>
        <begin position="328"/>
        <end position="352"/>
    </location>
</feature>
<dbReference type="GO" id="GO:0015035">
    <property type="term" value="F:protein-disulfide reductase activity"/>
    <property type="evidence" value="ECO:0007669"/>
    <property type="project" value="TreeGrafter"/>
</dbReference>
<feature type="chain" id="PRO_5016030877" evidence="8">
    <location>
        <begin position="24"/>
        <end position="660"/>
    </location>
</feature>
<feature type="transmembrane region" description="Helical" evidence="7">
    <location>
        <begin position="437"/>
        <end position="454"/>
    </location>
</feature>
<keyword evidence="6 7" id="KW-0472">Membrane</keyword>
<dbReference type="InterPro" id="IPR003834">
    <property type="entry name" value="Cyt_c_assmbl_TM_dom"/>
</dbReference>
<keyword evidence="8" id="KW-0732">Signal</keyword>
<dbReference type="EMBL" id="PUBV01000042">
    <property type="protein sequence ID" value="PWB05957.1"/>
    <property type="molecule type" value="Genomic_DNA"/>
</dbReference>
<gene>
    <name evidence="10" type="ORF">C5O25_11855</name>
</gene>
<comment type="caution">
    <text evidence="10">The sequence shown here is derived from an EMBL/GenBank/DDBJ whole genome shotgun (WGS) entry which is preliminary data.</text>
</comment>
<dbReference type="Pfam" id="PF02683">
    <property type="entry name" value="DsbD_TM"/>
    <property type="match status" value="1"/>
</dbReference>
<name>A0A2V1IP41_9BACT</name>
<evidence type="ECO:0000256" key="5">
    <source>
        <dbReference type="ARBA" id="ARBA00022989"/>
    </source>
</evidence>
<dbReference type="InterPro" id="IPR036929">
    <property type="entry name" value="DsbDN_sf"/>
</dbReference>
<protein>
    <submittedName>
        <fullName evidence="10">Thiol:disulfide interchange protein</fullName>
    </submittedName>
</protein>
<dbReference type="PANTHER" id="PTHR32234">
    <property type="entry name" value="THIOL:DISULFIDE INTERCHANGE PROTEIN DSBD"/>
    <property type="match status" value="1"/>
</dbReference>
<dbReference type="Gene3D" id="2.60.40.1250">
    <property type="entry name" value="Thiol:disulfide interchange protein DsbD, N-terminal domain"/>
    <property type="match status" value="1"/>
</dbReference>
<dbReference type="RefSeq" id="WP_107036929.1">
    <property type="nucleotide sequence ID" value="NZ_CAONGC010000050.1"/>
</dbReference>
<evidence type="ECO:0000259" key="9">
    <source>
        <dbReference type="PROSITE" id="PS51352"/>
    </source>
</evidence>
<accession>A0A2V1IP41</accession>
<keyword evidence="3 7" id="KW-0812">Transmembrane</keyword>
<dbReference type="InterPro" id="IPR013766">
    <property type="entry name" value="Thioredoxin_domain"/>
</dbReference>
<dbReference type="GO" id="GO:0005886">
    <property type="term" value="C:plasma membrane"/>
    <property type="evidence" value="ECO:0007669"/>
    <property type="project" value="UniProtKB-SubCell"/>
</dbReference>
<feature type="transmembrane region" description="Helical" evidence="7">
    <location>
        <begin position="207"/>
        <end position="231"/>
    </location>
</feature>
<dbReference type="SUPFAM" id="SSF52833">
    <property type="entry name" value="Thioredoxin-like"/>
    <property type="match status" value="1"/>
</dbReference>
<evidence type="ECO:0000256" key="4">
    <source>
        <dbReference type="ARBA" id="ARBA00022748"/>
    </source>
</evidence>
<dbReference type="Pfam" id="PF13899">
    <property type="entry name" value="Thioredoxin_7"/>
    <property type="match status" value="1"/>
</dbReference>
<dbReference type="PANTHER" id="PTHR32234:SF0">
    <property type="entry name" value="THIOL:DISULFIDE INTERCHANGE PROTEIN DSBD"/>
    <property type="match status" value="1"/>
</dbReference>
<keyword evidence="2" id="KW-1003">Cell membrane</keyword>
<feature type="transmembrane region" description="Helical" evidence="7">
    <location>
        <begin position="364"/>
        <end position="388"/>
    </location>
</feature>
<keyword evidence="5 7" id="KW-1133">Transmembrane helix</keyword>
<keyword evidence="4" id="KW-0201">Cytochrome c-type biogenesis</keyword>
<evidence type="ECO:0000256" key="3">
    <source>
        <dbReference type="ARBA" id="ARBA00022692"/>
    </source>
</evidence>